<dbReference type="OrthoDB" id="3644322at2759"/>
<gene>
    <name evidence="4" type="ORF">K491DRAFT_682513</name>
</gene>
<feature type="region of interest" description="Disordered" evidence="3">
    <location>
        <begin position="651"/>
        <end position="706"/>
    </location>
</feature>
<protein>
    <submittedName>
        <fullName evidence="4">Uncharacterized protein</fullName>
    </submittedName>
</protein>
<evidence type="ECO:0000256" key="2">
    <source>
        <dbReference type="ARBA" id="ARBA00023242"/>
    </source>
</evidence>
<evidence type="ECO:0000313" key="4">
    <source>
        <dbReference type="EMBL" id="KAF2651022.1"/>
    </source>
</evidence>
<accession>A0A6A6STY0</accession>
<evidence type="ECO:0000256" key="3">
    <source>
        <dbReference type="SAM" id="MobiDB-lite"/>
    </source>
</evidence>
<evidence type="ECO:0000256" key="1">
    <source>
        <dbReference type="ARBA" id="ARBA00004123"/>
    </source>
</evidence>
<proteinExistence type="predicted"/>
<dbReference type="GO" id="GO:0005634">
    <property type="term" value="C:nucleus"/>
    <property type="evidence" value="ECO:0007669"/>
    <property type="project" value="UniProtKB-SubCell"/>
</dbReference>
<dbReference type="GO" id="GO:0006355">
    <property type="term" value="P:regulation of DNA-templated transcription"/>
    <property type="evidence" value="ECO:0007669"/>
    <property type="project" value="InterPro"/>
</dbReference>
<organism evidence="4 5">
    <name type="scientific">Lophiostoma macrostomum CBS 122681</name>
    <dbReference type="NCBI Taxonomy" id="1314788"/>
    <lineage>
        <taxon>Eukaryota</taxon>
        <taxon>Fungi</taxon>
        <taxon>Dikarya</taxon>
        <taxon>Ascomycota</taxon>
        <taxon>Pezizomycotina</taxon>
        <taxon>Dothideomycetes</taxon>
        <taxon>Pleosporomycetidae</taxon>
        <taxon>Pleosporales</taxon>
        <taxon>Lophiostomataceae</taxon>
        <taxon>Lophiostoma</taxon>
    </lineage>
</organism>
<keyword evidence="2" id="KW-0539">Nucleus</keyword>
<feature type="region of interest" description="Disordered" evidence="3">
    <location>
        <begin position="1"/>
        <end position="34"/>
    </location>
</feature>
<dbReference type="Proteomes" id="UP000799324">
    <property type="component" value="Unassembled WGS sequence"/>
</dbReference>
<reference evidence="4" key="1">
    <citation type="journal article" date="2020" name="Stud. Mycol.">
        <title>101 Dothideomycetes genomes: a test case for predicting lifestyles and emergence of pathogens.</title>
        <authorList>
            <person name="Haridas S."/>
            <person name="Albert R."/>
            <person name="Binder M."/>
            <person name="Bloem J."/>
            <person name="Labutti K."/>
            <person name="Salamov A."/>
            <person name="Andreopoulos B."/>
            <person name="Baker S."/>
            <person name="Barry K."/>
            <person name="Bills G."/>
            <person name="Bluhm B."/>
            <person name="Cannon C."/>
            <person name="Castanera R."/>
            <person name="Culley D."/>
            <person name="Daum C."/>
            <person name="Ezra D."/>
            <person name="Gonzalez J."/>
            <person name="Henrissat B."/>
            <person name="Kuo A."/>
            <person name="Liang C."/>
            <person name="Lipzen A."/>
            <person name="Lutzoni F."/>
            <person name="Magnuson J."/>
            <person name="Mondo S."/>
            <person name="Nolan M."/>
            <person name="Ohm R."/>
            <person name="Pangilinan J."/>
            <person name="Park H.-J."/>
            <person name="Ramirez L."/>
            <person name="Alfaro M."/>
            <person name="Sun H."/>
            <person name="Tritt A."/>
            <person name="Yoshinaga Y."/>
            <person name="Zwiers L.-H."/>
            <person name="Turgeon B."/>
            <person name="Goodwin S."/>
            <person name="Spatafora J."/>
            <person name="Crous P."/>
            <person name="Grigoriev I."/>
        </authorList>
    </citation>
    <scope>NUCLEOTIDE SEQUENCE</scope>
    <source>
        <strain evidence="4">CBS 122681</strain>
    </source>
</reference>
<feature type="region of interest" description="Disordered" evidence="3">
    <location>
        <begin position="345"/>
        <end position="368"/>
    </location>
</feature>
<comment type="subcellular location">
    <subcellularLocation>
        <location evidence="1">Nucleus</location>
    </subcellularLocation>
</comment>
<dbReference type="EMBL" id="MU004437">
    <property type="protein sequence ID" value="KAF2651022.1"/>
    <property type="molecule type" value="Genomic_DNA"/>
</dbReference>
<feature type="region of interest" description="Disordered" evidence="3">
    <location>
        <begin position="462"/>
        <end position="488"/>
    </location>
</feature>
<evidence type="ECO:0000313" key="5">
    <source>
        <dbReference type="Proteomes" id="UP000799324"/>
    </source>
</evidence>
<dbReference type="SUPFAM" id="SSF47762">
    <property type="entry name" value="PAH2 domain"/>
    <property type="match status" value="1"/>
</dbReference>
<keyword evidence="5" id="KW-1185">Reference proteome</keyword>
<feature type="compositionally biased region" description="Polar residues" evidence="3">
    <location>
        <begin position="17"/>
        <end position="27"/>
    </location>
</feature>
<sequence>MSPRSAAPPVIRENDSTIESPAPSSTIPERPEDRFSDLRKQSVDFLENIKCRFREHSQESTTIHNALGDFSVRKMRKAEVYFIIFDLLGSQPDLKQDFQAIFHHEDADWEFQDFERPGPAYSSPPAQISPDFLQPQHQPQLPMPPLTSFWQTGSYIQPTPTPSSSINPDLLYPQVQEGLLDGRFVGGSQTLQQDSNDDGRAYAPLHTEYHSDGHDDMHFAVPENSSPTLLPPFSSFQQHTSPEMNYAEYSDMSYCGHSYAPQVDEAVHEQIGYVLPSFSLKEAWDIAQFENTQHAHHTTNVYEQHRVEASDNVHHEPTPQLMSPQQSSVEATPSVLSAPVVPLRPQPTFVMEPPKRRPKRKAKRNLKEAERADLKILLSLHGATEALPIPKGRKPSAGIHAKGEYVHSLCGKTFATRHAVKKHHWGNRLYDHETVTGCWAKHNKPPVEWNEHSSCKVDAHKFRDPHQSDSQTPQSHFAAPTASMVPTSPNPLPGFPTLQELPQRVAESLTPPYSYVHDDTMPYYDSQLRVRGSRESFDTLLTAVNMASSIESPTPQGRNDSVVSHLDAQVASMELQPQPTAFWTGGHFDPDSAAFDRKYHGLPQLSPIGLGTAPSEQAPVAGMSQARAYGEQQTIRTKADPEVAMPKDVTEMHTSTAAYEDTVSNDSRKRGRRGTRTTGISRKELKGLGLDALSGPERKRVKGLSD</sequence>
<name>A0A6A6STY0_9PLEO</name>
<dbReference type="InterPro" id="IPR036600">
    <property type="entry name" value="PAH_sf"/>
</dbReference>
<feature type="compositionally biased region" description="Polar residues" evidence="3">
    <location>
        <begin position="652"/>
        <end position="665"/>
    </location>
</feature>
<dbReference type="AlphaFoldDB" id="A0A6A6STY0"/>